<dbReference type="InterPro" id="IPR011010">
    <property type="entry name" value="DNA_brk_join_enz"/>
</dbReference>
<dbReference type="EMBL" id="CP024902">
    <property type="protein sequence ID" value="AXF19415.1"/>
    <property type="molecule type" value="Genomic_DNA"/>
</dbReference>
<dbReference type="RefSeq" id="WP_114175805.1">
    <property type="nucleotide sequence ID" value="NZ_CP024902.1"/>
</dbReference>
<proteinExistence type="predicted"/>
<dbReference type="OrthoDB" id="8368662at2"/>
<dbReference type="InterPro" id="IPR013762">
    <property type="entry name" value="Integrase-like_cat_sf"/>
</dbReference>
<sequence>MSERKRKEAIHVPTRDTPGLLNWVWPASPRFFRLYDKYADTEAVLEAGAEVWTLSVQGKKQEFRFPSEPVRGLQQKLVMLTQVERSPSTVYKFTRSLLLNWTLYARLLEEGPLHVQQSWDEGVHDIDTAKAAKTILRLVINSSLGAWSTRYEDLVKGLDTRANATIAAQRGKIRRRESLLSIAQQAELVRVLDARALEPALLEQQAEGLAALALAFQHGMRPVQILSIKLEHVHSLVDASGDPVCLVSFHQAKQKDGETVGGEMLRQVNPEWARHVVLLLEYAKSAGRTRLFSSENGMDLWSKVRKVCAEVGVKVDFNINKLRHSSAQALADSGHSRKSIRWFLGHANDNAANSYVKASRLQGNLINEALGASKLYDSMVSMAFGEFVTVEELSRVAEDEQIGGIVGDRLVAGIGRCRTKQSACRYDPVISCYGCHKYIPALSPAAHMEAIAGMREQVLVFVKAGDDTSSSYLQMRKALAGAQRALDDSRRILGASRG</sequence>
<name>A0A2Z5MQ68_BURPY</name>
<dbReference type="Proteomes" id="UP000253104">
    <property type="component" value="Chromosome mHSR5_A"/>
</dbReference>
<dbReference type="Gene3D" id="1.10.443.10">
    <property type="entry name" value="Intergrase catalytic core"/>
    <property type="match status" value="1"/>
</dbReference>
<evidence type="ECO:0000256" key="1">
    <source>
        <dbReference type="ARBA" id="ARBA00023172"/>
    </source>
</evidence>
<dbReference type="GO" id="GO:0003677">
    <property type="term" value="F:DNA binding"/>
    <property type="evidence" value="ECO:0007669"/>
    <property type="project" value="InterPro"/>
</dbReference>
<gene>
    <name evidence="3" type="ORF">CUJ89_02070</name>
</gene>
<feature type="domain" description="Tyr recombinase" evidence="2">
    <location>
        <begin position="204"/>
        <end position="358"/>
    </location>
</feature>
<evidence type="ECO:0000259" key="2">
    <source>
        <dbReference type="Pfam" id="PF00589"/>
    </source>
</evidence>
<reference evidence="3 4" key="1">
    <citation type="journal article" date="2018" name="ISME J.">
        <title>Involvement of Burkholderiaceae and sulfurous volatiles in disease-suppressive soils.</title>
        <authorList>
            <person name="Carrion V.J."/>
            <person name="Cordovez V."/>
            <person name="Tyc O."/>
            <person name="Etalo D.W."/>
            <person name="de Bruijn I."/>
            <person name="de Jager V.C."/>
            <person name="Medema M.H."/>
            <person name="Eberl L."/>
            <person name="Raaijmakers J.M."/>
        </authorList>
    </citation>
    <scope>NUCLEOTIDE SEQUENCE [LARGE SCALE GENOMIC DNA]</scope>
    <source>
        <strain evidence="4">mHSR5</strain>
    </source>
</reference>
<dbReference type="Pfam" id="PF00589">
    <property type="entry name" value="Phage_integrase"/>
    <property type="match status" value="1"/>
</dbReference>
<evidence type="ECO:0000313" key="3">
    <source>
        <dbReference type="EMBL" id="AXF19415.1"/>
    </source>
</evidence>
<evidence type="ECO:0000313" key="4">
    <source>
        <dbReference type="Proteomes" id="UP000253104"/>
    </source>
</evidence>
<protein>
    <recommendedName>
        <fullName evidence="2">Tyr recombinase domain-containing protein</fullName>
    </recommendedName>
</protein>
<dbReference type="AlphaFoldDB" id="A0A2Z5MQ68"/>
<organism evidence="3 4">
    <name type="scientific">Burkholderia pyrrocinia</name>
    <name type="common">Pseudomonas pyrrocinia</name>
    <dbReference type="NCBI Taxonomy" id="60550"/>
    <lineage>
        <taxon>Bacteria</taxon>
        <taxon>Pseudomonadati</taxon>
        <taxon>Pseudomonadota</taxon>
        <taxon>Betaproteobacteria</taxon>
        <taxon>Burkholderiales</taxon>
        <taxon>Burkholderiaceae</taxon>
        <taxon>Burkholderia</taxon>
        <taxon>Burkholderia cepacia complex</taxon>
    </lineage>
</organism>
<dbReference type="InterPro" id="IPR002104">
    <property type="entry name" value="Integrase_catalytic"/>
</dbReference>
<dbReference type="GO" id="GO:0015074">
    <property type="term" value="P:DNA integration"/>
    <property type="evidence" value="ECO:0007669"/>
    <property type="project" value="InterPro"/>
</dbReference>
<keyword evidence="1" id="KW-0233">DNA recombination</keyword>
<dbReference type="GO" id="GO:0006310">
    <property type="term" value="P:DNA recombination"/>
    <property type="evidence" value="ECO:0007669"/>
    <property type="project" value="UniProtKB-KW"/>
</dbReference>
<accession>A0A2Z5MQ68</accession>
<dbReference type="SUPFAM" id="SSF56349">
    <property type="entry name" value="DNA breaking-rejoining enzymes"/>
    <property type="match status" value="1"/>
</dbReference>